<proteinExistence type="predicted"/>
<protein>
    <submittedName>
        <fullName evidence="1">Uncharacterized protein</fullName>
    </submittedName>
</protein>
<sequence length="194" mass="22942">MENISNIKPIKSVRVTLVSNSHRRLLLQNAGVLRLEDFLSDSIDDEVIIISTNFGLEIYYYTTVDYFDFISEAVKFYCLKKTNIDDLRFENNNEEHLVYQAFCDALLTFSQYPQIFLAYSKKFVRIKELHSNSKYIIPILDRYFEDVLKYLELNRVLPHSDKLMKIRQKKSQESDSYHVIKALILEILSKKHSN</sequence>
<dbReference type="EMBL" id="VNHU01000002">
    <property type="protein sequence ID" value="TYP76059.1"/>
    <property type="molecule type" value="Genomic_DNA"/>
</dbReference>
<keyword evidence="2" id="KW-1185">Reference proteome</keyword>
<evidence type="ECO:0000313" key="2">
    <source>
        <dbReference type="Proteomes" id="UP000324376"/>
    </source>
</evidence>
<gene>
    <name evidence="1" type="ORF">BD809_102273</name>
</gene>
<name>A0A5S5CA84_9FLAO</name>
<comment type="caution">
    <text evidence="1">The sequence shown here is derived from an EMBL/GenBank/DDBJ whole genome shotgun (WGS) entry which is preliminary data.</text>
</comment>
<organism evidence="1 2">
    <name type="scientific">Aquimarina intermedia</name>
    <dbReference type="NCBI Taxonomy" id="350814"/>
    <lineage>
        <taxon>Bacteria</taxon>
        <taxon>Pseudomonadati</taxon>
        <taxon>Bacteroidota</taxon>
        <taxon>Flavobacteriia</taxon>
        <taxon>Flavobacteriales</taxon>
        <taxon>Flavobacteriaceae</taxon>
        <taxon>Aquimarina</taxon>
    </lineage>
</organism>
<dbReference type="AlphaFoldDB" id="A0A5S5CA84"/>
<dbReference type="OrthoDB" id="1450004at2"/>
<dbReference type="RefSeq" id="WP_148781661.1">
    <property type="nucleotide sequence ID" value="NZ_VNHU01000002.1"/>
</dbReference>
<evidence type="ECO:0000313" key="1">
    <source>
        <dbReference type="EMBL" id="TYP76059.1"/>
    </source>
</evidence>
<accession>A0A5S5CA84</accession>
<reference evidence="1 2" key="1">
    <citation type="submission" date="2019-07" db="EMBL/GenBank/DDBJ databases">
        <title>Genomic Encyclopedia of Archaeal and Bacterial Type Strains, Phase II (KMG-II): from individual species to whole genera.</title>
        <authorList>
            <person name="Goeker M."/>
        </authorList>
    </citation>
    <scope>NUCLEOTIDE SEQUENCE [LARGE SCALE GENOMIC DNA]</scope>
    <source>
        <strain evidence="1 2">DSM 17527</strain>
    </source>
</reference>
<dbReference type="Proteomes" id="UP000324376">
    <property type="component" value="Unassembled WGS sequence"/>
</dbReference>